<dbReference type="RefSeq" id="WP_075073126.1">
    <property type="nucleotide sequence ID" value="NZ_DF967972.1"/>
</dbReference>
<gene>
    <name evidence="3" type="ORF">LARV_01569</name>
</gene>
<dbReference type="InterPro" id="IPR050228">
    <property type="entry name" value="Carboxylesterase_BioH"/>
</dbReference>
<keyword evidence="4" id="KW-1185">Reference proteome</keyword>
<accession>A0A0S7BH11</accession>
<dbReference type="EMBL" id="DF967972">
    <property type="protein sequence ID" value="GAP13814.1"/>
    <property type="molecule type" value="Genomic_DNA"/>
</dbReference>
<dbReference type="Gene3D" id="3.40.50.1820">
    <property type="entry name" value="alpha/beta hydrolase"/>
    <property type="match status" value="1"/>
</dbReference>
<keyword evidence="1" id="KW-0812">Transmembrane</keyword>
<dbReference type="OrthoDB" id="151598at2"/>
<feature type="domain" description="AB hydrolase-1" evidence="2">
    <location>
        <begin position="22"/>
        <end position="229"/>
    </location>
</feature>
<evidence type="ECO:0000313" key="3">
    <source>
        <dbReference type="EMBL" id="GAP13814.1"/>
    </source>
</evidence>
<dbReference type="STRING" id="360412.LARV_01569"/>
<sequence>MSVVFLDSGSAHYEVLGRGKPVVFLHGWVGSWRYWLPAMQATSISYRAYALDLWGFGDSSKTQHYEIDQQMGLIDGFLEKMGIGRVVLVGHGLGAIAAMAYAWKNPQVVDRLMAVSYPLEESNLAARLRTSTPADLADWLLPRVPAADAARAELPKADPGVVSSSFNRQPNLDGAWRQFGTPCLLVNGVNDPAVLAPRPEQLNELPEQSHAVLFDPGGHFPMMDDANKFNRLIVDFLSLASGESPRNLQLKEEWKRRVR</sequence>
<protein>
    <submittedName>
        <fullName evidence="3">Predicted hydrolase</fullName>
    </submittedName>
</protein>
<keyword evidence="3" id="KW-0378">Hydrolase</keyword>
<name>A0A0S7BH11_9CHLR</name>
<dbReference type="InterPro" id="IPR000073">
    <property type="entry name" value="AB_hydrolase_1"/>
</dbReference>
<dbReference type="PANTHER" id="PTHR43194:SF5">
    <property type="entry name" value="PIMELOYL-[ACYL-CARRIER PROTEIN] METHYL ESTER ESTERASE"/>
    <property type="match status" value="1"/>
</dbReference>
<dbReference type="Pfam" id="PF12697">
    <property type="entry name" value="Abhydrolase_6"/>
    <property type="match status" value="1"/>
</dbReference>
<evidence type="ECO:0000256" key="1">
    <source>
        <dbReference type="SAM" id="Phobius"/>
    </source>
</evidence>
<dbReference type="Proteomes" id="UP000055060">
    <property type="component" value="Unassembled WGS sequence"/>
</dbReference>
<dbReference type="AlphaFoldDB" id="A0A0S7BH11"/>
<feature type="transmembrane region" description="Helical" evidence="1">
    <location>
        <begin position="83"/>
        <end position="103"/>
    </location>
</feature>
<proteinExistence type="predicted"/>
<keyword evidence="1" id="KW-1133">Transmembrane helix</keyword>
<evidence type="ECO:0000259" key="2">
    <source>
        <dbReference type="Pfam" id="PF12697"/>
    </source>
</evidence>
<dbReference type="PRINTS" id="PR00111">
    <property type="entry name" value="ABHYDROLASE"/>
</dbReference>
<reference evidence="3" key="1">
    <citation type="submission" date="2015-07" db="EMBL/GenBank/DDBJ databases">
        <title>Draft Genome Sequences of Anaerolinea thermolimosa IMO-1, Bellilinea caldifistulae GOMI-1, Leptolinea tardivitalis YMTK-2, Levilinea saccharolytica KIBI-1,Longilinea arvoryzae KOME-1, Previously Described as Members of the Anaerolineaceae (Chloroflexi).</title>
        <authorList>
            <person name="Sekiguchi Y."/>
            <person name="Ohashi A."/>
            <person name="Matsuura N."/>
            <person name="Tourlousse M.D."/>
        </authorList>
    </citation>
    <scope>NUCLEOTIDE SEQUENCE [LARGE SCALE GENOMIC DNA]</scope>
    <source>
        <strain evidence="3">KOME-1</strain>
    </source>
</reference>
<keyword evidence="1" id="KW-0472">Membrane</keyword>
<dbReference type="PANTHER" id="PTHR43194">
    <property type="entry name" value="HYDROLASE ALPHA/BETA FOLD FAMILY"/>
    <property type="match status" value="1"/>
</dbReference>
<organism evidence="3">
    <name type="scientific">Longilinea arvoryzae</name>
    <dbReference type="NCBI Taxonomy" id="360412"/>
    <lineage>
        <taxon>Bacteria</taxon>
        <taxon>Bacillati</taxon>
        <taxon>Chloroflexota</taxon>
        <taxon>Anaerolineae</taxon>
        <taxon>Anaerolineales</taxon>
        <taxon>Anaerolineaceae</taxon>
        <taxon>Longilinea</taxon>
    </lineage>
</organism>
<dbReference type="GO" id="GO:0016787">
    <property type="term" value="F:hydrolase activity"/>
    <property type="evidence" value="ECO:0007669"/>
    <property type="project" value="UniProtKB-KW"/>
</dbReference>
<dbReference type="InterPro" id="IPR029058">
    <property type="entry name" value="AB_hydrolase_fold"/>
</dbReference>
<evidence type="ECO:0000313" key="4">
    <source>
        <dbReference type="Proteomes" id="UP000055060"/>
    </source>
</evidence>
<dbReference type="SUPFAM" id="SSF53474">
    <property type="entry name" value="alpha/beta-Hydrolases"/>
    <property type="match status" value="1"/>
</dbReference>